<protein>
    <submittedName>
        <fullName evidence="1">Uncharacterized protein</fullName>
    </submittedName>
</protein>
<keyword evidence="2" id="KW-1185">Reference proteome</keyword>
<dbReference type="EMBL" id="CCMZ01000003">
    <property type="protein sequence ID" value="CDX11749.1"/>
    <property type="molecule type" value="Genomic_DNA"/>
</dbReference>
<reference evidence="2" key="1">
    <citation type="submission" date="2014-08" db="EMBL/GenBank/DDBJ databases">
        <authorList>
            <person name="Moulin L."/>
        </authorList>
    </citation>
    <scope>NUCLEOTIDE SEQUENCE [LARGE SCALE GENOMIC DNA]</scope>
</reference>
<dbReference type="AlphaFoldDB" id="A0A090DEA9"/>
<gene>
    <name evidence="1" type="ORF">MPL3356_110138</name>
</gene>
<accession>A0A090DEA9</accession>
<proteinExistence type="predicted"/>
<evidence type="ECO:0000313" key="2">
    <source>
        <dbReference type="Proteomes" id="UP000045285"/>
    </source>
</evidence>
<organism evidence="1 2">
    <name type="scientific">Mesorhizobium plurifarium</name>
    <dbReference type="NCBI Taxonomy" id="69974"/>
    <lineage>
        <taxon>Bacteria</taxon>
        <taxon>Pseudomonadati</taxon>
        <taxon>Pseudomonadota</taxon>
        <taxon>Alphaproteobacteria</taxon>
        <taxon>Hyphomicrobiales</taxon>
        <taxon>Phyllobacteriaceae</taxon>
        <taxon>Mesorhizobium</taxon>
    </lineage>
</organism>
<name>A0A090DEA9_MESPL</name>
<dbReference type="Proteomes" id="UP000045285">
    <property type="component" value="Unassembled WGS sequence"/>
</dbReference>
<evidence type="ECO:0000313" key="1">
    <source>
        <dbReference type="EMBL" id="CDX11749.1"/>
    </source>
</evidence>
<sequence>MSSTLRTNWAHESMLLTFGMQYMLAGAYAYRDENHVRVDIVYNHLSEPGRRDLRYSSPLHSFSCSPEQRSLPAGVRQRCDGGWRAVVHRVGHPTLAS</sequence>